<name>X0XGS1_9ZZZZ</name>
<reference evidence="2" key="1">
    <citation type="journal article" date="2014" name="Front. Microbiol.">
        <title>High frequency of phylogenetically diverse reductive dehalogenase-homologous genes in deep subseafloor sedimentary metagenomes.</title>
        <authorList>
            <person name="Kawai M."/>
            <person name="Futagami T."/>
            <person name="Toyoda A."/>
            <person name="Takaki Y."/>
            <person name="Nishi S."/>
            <person name="Hori S."/>
            <person name="Arai W."/>
            <person name="Tsubouchi T."/>
            <person name="Morono Y."/>
            <person name="Uchiyama I."/>
            <person name="Ito T."/>
            <person name="Fujiyama A."/>
            <person name="Inagaki F."/>
            <person name="Takami H."/>
        </authorList>
    </citation>
    <scope>NUCLEOTIDE SEQUENCE</scope>
    <source>
        <strain evidence="2">Expedition CK06-06</strain>
    </source>
</reference>
<gene>
    <name evidence="2" type="ORF">S01H1_82955</name>
</gene>
<accession>X0XGS1</accession>
<sequence>MDLPYDKYLIYPWLRLGLPNTKPVKFINKKTRVFLIGSCFARNVGKWLIKKGYKVIPQGDAWNSRLYYNSFSLYYEFARAFGQF</sequence>
<evidence type="ECO:0000313" key="2">
    <source>
        <dbReference type="EMBL" id="GAG42320.1"/>
    </source>
</evidence>
<feature type="domain" description="GSCFA" evidence="1">
    <location>
        <begin position="32"/>
        <end position="82"/>
    </location>
</feature>
<evidence type="ECO:0000259" key="1">
    <source>
        <dbReference type="Pfam" id="PF08885"/>
    </source>
</evidence>
<proteinExistence type="predicted"/>
<dbReference type="AlphaFoldDB" id="X0XGS1"/>
<dbReference type="Pfam" id="PF08885">
    <property type="entry name" value="GSCFA"/>
    <property type="match status" value="1"/>
</dbReference>
<comment type="caution">
    <text evidence="2">The sequence shown here is derived from an EMBL/GenBank/DDBJ whole genome shotgun (WGS) entry which is preliminary data.</text>
</comment>
<dbReference type="InterPro" id="IPR014982">
    <property type="entry name" value="GSCFA"/>
</dbReference>
<organism evidence="2">
    <name type="scientific">marine sediment metagenome</name>
    <dbReference type="NCBI Taxonomy" id="412755"/>
    <lineage>
        <taxon>unclassified sequences</taxon>
        <taxon>metagenomes</taxon>
        <taxon>ecological metagenomes</taxon>
    </lineage>
</organism>
<protein>
    <recommendedName>
        <fullName evidence="1">GSCFA domain-containing protein</fullName>
    </recommendedName>
</protein>
<dbReference type="EMBL" id="BARS01056303">
    <property type="protein sequence ID" value="GAG42320.1"/>
    <property type="molecule type" value="Genomic_DNA"/>
</dbReference>
<feature type="non-terminal residue" evidence="2">
    <location>
        <position position="84"/>
    </location>
</feature>